<feature type="region of interest" description="Disordered" evidence="6">
    <location>
        <begin position="1"/>
        <end position="45"/>
    </location>
</feature>
<evidence type="ECO:0000256" key="3">
    <source>
        <dbReference type="ARBA" id="ARBA00022448"/>
    </source>
</evidence>
<gene>
    <name evidence="9" type="ORF">CYY_001952</name>
</gene>
<feature type="domain" description="Vps52 coiled-coil" evidence="7">
    <location>
        <begin position="180"/>
        <end position="350"/>
    </location>
</feature>
<dbReference type="GO" id="GO:0019905">
    <property type="term" value="F:syntaxin binding"/>
    <property type="evidence" value="ECO:0007669"/>
    <property type="project" value="TreeGrafter"/>
</dbReference>
<proteinExistence type="inferred from homology"/>
<dbReference type="Proteomes" id="UP000695562">
    <property type="component" value="Unassembled WGS sequence"/>
</dbReference>
<keyword evidence="5" id="KW-0333">Golgi apparatus</keyword>
<dbReference type="GO" id="GO:0042147">
    <property type="term" value="P:retrograde transport, endosome to Golgi"/>
    <property type="evidence" value="ECO:0007669"/>
    <property type="project" value="TreeGrafter"/>
</dbReference>
<sequence length="835" mass="96883">MTPTINGTIDQESNRNVDNSNGSDGRDQLTSSNNSNNNKRNLNSSSSNIQIKVTYDGVSLASSIDSNTIATNTTISDDEDDDKHKQQQHSSKNNQQQSQQDDDDGGLELNMYDYDFTNTMTIEDIENLEEQMQFYATKEKVIENSMNKNIDLNQFSNQVQEALVKYDDEMKALYNDIIPDYVNERENFATMYKTLKESGNILTGFEEMLKGFQNDLTSITHELKALQDLSINENVKYKNRKLVVEKLTKVVEELCISKDLIKVLSESEVNDQYLQYLSIFSKKIGYIQTQKSNGVAATAEIEEVIVKLLNTVLDKIYKFFTLQFGTIKDFNSLQSKQQEFTLYRNAFIFLYKHTRRVARKLFEQYKDISERIYSSYYKSYVQFLEKLQIEPTSKNDSIAAPDSKTKGFFSSKSNKLKIKASIYSIETRFQILNEIDLPPLKPQSITSEHSASSNQIKYSYEIIFRSLLFFAIDLVGYENMFIKDYFLSNKDSSNELFGKSEALLMENLNSFLSSTYDIVAILLIICITSKYRTKSNFKSECTDRIYHHIIINSLTRLSVLFDENIQGVRNANTKDLCPVEENRPHYVMRRYSELIGSFAVLYSSTTNTSTTSAAAEDNINTNTHLLSNVLESHKLINESLAILRVEMFKLINRLSEEFKDKKLSKSIFLLNNYDLVLTILSDKLDDNSSNDDRDYWSALYDKEAEQYAVEQLMCFPYFKRIINLVKDLYPLINLYTLEEINHPQLKKEIHESILKDFSTNWRSGIEEMNVIVTQLFPNFKNGMKILQMILDNLFTNYKHFTQIILKYFKTLKTSPYFIPETEISYEIKKYYVSFD</sequence>
<evidence type="ECO:0000256" key="1">
    <source>
        <dbReference type="ARBA" id="ARBA00004601"/>
    </source>
</evidence>
<evidence type="ECO:0000259" key="7">
    <source>
        <dbReference type="Pfam" id="PF04129"/>
    </source>
</evidence>
<evidence type="ECO:0000259" key="8">
    <source>
        <dbReference type="Pfam" id="PF20655"/>
    </source>
</evidence>
<evidence type="ECO:0000256" key="4">
    <source>
        <dbReference type="ARBA" id="ARBA00022927"/>
    </source>
</evidence>
<name>A0A8J4PYY4_9MYCE</name>
<accession>A0A8J4PYY4</accession>
<comment type="similarity">
    <text evidence="2">Belongs to the VPS52 family.</text>
</comment>
<dbReference type="AlphaFoldDB" id="A0A8J4PYY4"/>
<feature type="compositionally biased region" description="Polar residues" evidence="6">
    <location>
        <begin position="1"/>
        <end position="23"/>
    </location>
</feature>
<evidence type="ECO:0000256" key="2">
    <source>
        <dbReference type="ARBA" id="ARBA00008180"/>
    </source>
</evidence>
<evidence type="ECO:0000256" key="5">
    <source>
        <dbReference type="ARBA" id="ARBA00023034"/>
    </source>
</evidence>
<feature type="region of interest" description="Disordered" evidence="6">
    <location>
        <begin position="72"/>
        <end position="109"/>
    </location>
</feature>
<protein>
    <recommendedName>
        <fullName evidence="11">Vps52 / Sac2 family protein</fullName>
    </recommendedName>
</protein>
<feature type="compositionally biased region" description="Low complexity" evidence="6">
    <location>
        <begin position="88"/>
        <end position="99"/>
    </location>
</feature>
<dbReference type="GO" id="GO:0015031">
    <property type="term" value="P:protein transport"/>
    <property type="evidence" value="ECO:0007669"/>
    <property type="project" value="UniProtKB-KW"/>
</dbReference>
<dbReference type="Pfam" id="PF04129">
    <property type="entry name" value="Vps52_CC"/>
    <property type="match status" value="1"/>
</dbReference>
<dbReference type="OrthoDB" id="19482at2759"/>
<keyword evidence="3" id="KW-0813">Transport</keyword>
<dbReference type="GO" id="GO:0006896">
    <property type="term" value="P:Golgi to vacuole transport"/>
    <property type="evidence" value="ECO:0007669"/>
    <property type="project" value="TreeGrafter"/>
</dbReference>
<dbReference type="GO" id="GO:0000938">
    <property type="term" value="C:GARP complex"/>
    <property type="evidence" value="ECO:0007669"/>
    <property type="project" value="TreeGrafter"/>
</dbReference>
<keyword evidence="10" id="KW-1185">Reference proteome</keyword>
<organism evidence="9 10">
    <name type="scientific">Polysphondylium violaceum</name>
    <dbReference type="NCBI Taxonomy" id="133409"/>
    <lineage>
        <taxon>Eukaryota</taxon>
        <taxon>Amoebozoa</taxon>
        <taxon>Evosea</taxon>
        <taxon>Eumycetozoa</taxon>
        <taxon>Dictyostelia</taxon>
        <taxon>Dictyosteliales</taxon>
        <taxon>Dictyosteliaceae</taxon>
        <taxon>Polysphondylium</taxon>
    </lineage>
</organism>
<dbReference type="PANTHER" id="PTHR14190:SF15">
    <property type="entry name" value="VPS52 _ SAC2 FAMILY PROTEIN"/>
    <property type="match status" value="1"/>
</dbReference>
<comment type="subcellular location">
    <subcellularLocation>
        <location evidence="1">Golgi apparatus</location>
        <location evidence="1">trans-Golgi network</location>
    </subcellularLocation>
</comment>
<keyword evidence="4" id="KW-0653">Protein transport</keyword>
<dbReference type="GO" id="GO:0032456">
    <property type="term" value="P:endocytic recycling"/>
    <property type="evidence" value="ECO:0007669"/>
    <property type="project" value="TreeGrafter"/>
</dbReference>
<comment type="caution">
    <text evidence="9">The sequence shown here is derived from an EMBL/GenBank/DDBJ whole genome shotgun (WGS) entry which is preliminary data.</text>
</comment>
<evidence type="ECO:0000256" key="6">
    <source>
        <dbReference type="SAM" id="MobiDB-lite"/>
    </source>
</evidence>
<evidence type="ECO:0000313" key="9">
    <source>
        <dbReference type="EMBL" id="KAF2076763.1"/>
    </source>
</evidence>
<feature type="compositionally biased region" description="Low complexity" evidence="6">
    <location>
        <begin position="31"/>
        <end position="45"/>
    </location>
</feature>
<dbReference type="InterPro" id="IPR007258">
    <property type="entry name" value="Vps52"/>
</dbReference>
<dbReference type="InterPro" id="IPR048319">
    <property type="entry name" value="Vps52_CC"/>
</dbReference>
<dbReference type="GO" id="GO:0005829">
    <property type="term" value="C:cytosol"/>
    <property type="evidence" value="ECO:0007669"/>
    <property type="project" value="GOC"/>
</dbReference>
<reference evidence="9" key="1">
    <citation type="submission" date="2020-01" db="EMBL/GenBank/DDBJ databases">
        <title>Development of genomics and gene disruption for Polysphondylium violaceum indicates a role for the polyketide synthase stlB in stalk morphogenesis.</title>
        <authorList>
            <person name="Narita B."/>
            <person name="Kawabe Y."/>
            <person name="Kin K."/>
            <person name="Saito T."/>
            <person name="Gibbs R."/>
            <person name="Kuspa A."/>
            <person name="Muzny D."/>
            <person name="Queller D."/>
            <person name="Richards S."/>
            <person name="Strassman J."/>
            <person name="Sucgang R."/>
            <person name="Worley K."/>
            <person name="Schaap P."/>
        </authorList>
    </citation>
    <scope>NUCLEOTIDE SEQUENCE</scope>
    <source>
        <strain evidence="9">QSvi11</strain>
    </source>
</reference>
<evidence type="ECO:0008006" key="11">
    <source>
        <dbReference type="Google" id="ProtNLM"/>
    </source>
</evidence>
<dbReference type="EMBL" id="AJWJ01000050">
    <property type="protein sequence ID" value="KAF2076763.1"/>
    <property type="molecule type" value="Genomic_DNA"/>
</dbReference>
<dbReference type="PANTHER" id="PTHR14190">
    <property type="entry name" value="SUPPRESSOR OF ACTIN MUTATIONS 2/VACUOLAR PROTEIN SORTING 52"/>
    <property type="match status" value="1"/>
</dbReference>
<dbReference type="Pfam" id="PF20655">
    <property type="entry name" value="Vps52_C"/>
    <property type="match status" value="1"/>
</dbReference>
<dbReference type="InterPro" id="IPR048361">
    <property type="entry name" value="Vps52_C"/>
</dbReference>
<evidence type="ECO:0000313" key="10">
    <source>
        <dbReference type="Proteomes" id="UP000695562"/>
    </source>
</evidence>
<feature type="domain" description="Vps52 C-terminal" evidence="8">
    <location>
        <begin position="371"/>
        <end position="701"/>
    </location>
</feature>